<protein>
    <submittedName>
        <fullName evidence="1">Uncharacterized protein</fullName>
    </submittedName>
</protein>
<gene>
    <name evidence="1" type="ORF">JWH11_06075</name>
</gene>
<sequence length="92" mass="10294">MAKHAADAGSSHVTGVRMALDHAKPAPATGRQIERRHCLAACRHFIQERDLQVCHTEQTGHEHAWWIASLAFERRHAHPYPPDPGDAQFQNG</sequence>
<dbReference type="EMBL" id="JAFFQI010000184">
    <property type="protein sequence ID" value="MCD0266008.1"/>
    <property type="molecule type" value="Genomic_DNA"/>
</dbReference>
<name>A0ABS8NSG9_9XANT</name>
<accession>A0ABS8NSG9</accession>
<evidence type="ECO:0000313" key="1">
    <source>
        <dbReference type="EMBL" id="MCD0266008.1"/>
    </source>
</evidence>
<keyword evidence="2" id="KW-1185">Reference proteome</keyword>
<organism evidence="1 2">
    <name type="scientific">Xanthomonas melonis</name>
    <dbReference type="NCBI Taxonomy" id="56456"/>
    <lineage>
        <taxon>Bacteria</taxon>
        <taxon>Pseudomonadati</taxon>
        <taxon>Pseudomonadota</taxon>
        <taxon>Gammaproteobacteria</taxon>
        <taxon>Lysobacterales</taxon>
        <taxon>Lysobacteraceae</taxon>
        <taxon>Xanthomonas</taxon>
    </lineage>
</organism>
<dbReference type="Proteomes" id="UP001430396">
    <property type="component" value="Unassembled WGS sequence"/>
</dbReference>
<evidence type="ECO:0000313" key="2">
    <source>
        <dbReference type="Proteomes" id="UP001430396"/>
    </source>
</evidence>
<reference evidence="1" key="1">
    <citation type="submission" date="2021-02" db="EMBL/GenBank/DDBJ databases">
        <title>Copper resistance gene diversity in local Xanthomonas species at agrochemical polluted sites in Trinidad, Trinidad and Tobago.</title>
        <authorList>
            <person name="Ramnarine S.D.B.J."/>
            <person name="Ramsubhag A."/>
            <person name="Jayaraman J."/>
        </authorList>
    </citation>
    <scope>NUCLEOTIDE SEQUENCE</scope>
    <source>
        <strain evidence="1">CaNP6A</strain>
    </source>
</reference>
<proteinExistence type="predicted"/>
<comment type="caution">
    <text evidence="1">The sequence shown here is derived from an EMBL/GenBank/DDBJ whole genome shotgun (WGS) entry which is preliminary data.</text>
</comment>